<keyword evidence="3" id="KW-1185">Reference proteome</keyword>
<dbReference type="AlphaFoldDB" id="A0A9R1V0I3"/>
<feature type="compositionally biased region" description="Low complexity" evidence="1">
    <location>
        <begin position="1"/>
        <end position="18"/>
    </location>
</feature>
<dbReference type="Proteomes" id="UP000235145">
    <property type="component" value="Unassembled WGS sequence"/>
</dbReference>
<gene>
    <name evidence="2" type="ORF">LSAT_V11C700354240</name>
</gene>
<reference evidence="2 3" key="1">
    <citation type="journal article" date="2017" name="Nat. Commun.">
        <title>Genome assembly with in vitro proximity ligation data and whole-genome triplication in lettuce.</title>
        <authorList>
            <person name="Reyes-Chin-Wo S."/>
            <person name="Wang Z."/>
            <person name="Yang X."/>
            <person name="Kozik A."/>
            <person name="Arikit S."/>
            <person name="Song C."/>
            <person name="Xia L."/>
            <person name="Froenicke L."/>
            <person name="Lavelle D.O."/>
            <person name="Truco M.J."/>
            <person name="Xia R."/>
            <person name="Zhu S."/>
            <person name="Xu C."/>
            <person name="Xu H."/>
            <person name="Xu X."/>
            <person name="Cox K."/>
            <person name="Korf I."/>
            <person name="Meyers B.C."/>
            <person name="Michelmore R.W."/>
        </authorList>
    </citation>
    <scope>NUCLEOTIDE SEQUENCE [LARGE SCALE GENOMIC DNA]</scope>
    <source>
        <strain evidence="3">cv. Salinas</strain>
        <tissue evidence="2">Seedlings</tissue>
    </source>
</reference>
<evidence type="ECO:0000313" key="3">
    <source>
        <dbReference type="Proteomes" id="UP000235145"/>
    </source>
</evidence>
<organism evidence="2 3">
    <name type="scientific">Lactuca sativa</name>
    <name type="common">Garden lettuce</name>
    <dbReference type="NCBI Taxonomy" id="4236"/>
    <lineage>
        <taxon>Eukaryota</taxon>
        <taxon>Viridiplantae</taxon>
        <taxon>Streptophyta</taxon>
        <taxon>Embryophyta</taxon>
        <taxon>Tracheophyta</taxon>
        <taxon>Spermatophyta</taxon>
        <taxon>Magnoliopsida</taxon>
        <taxon>eudicotyledons</taxon>
        <taxon>Gunneridae</taxon>
        <taxon>Pentapetalae</taxon>
        <taxon>asterids</taxon>
        <taxon>campanulids</taxon>
        <taxon>Asterales</taxon>
        <taxon>Asteraceae</taxon>
        <taxon>Cichorioideae</taxon>
        <taxon>Cichorieae</taxon>
        <taxon>Lactucinae</taxon>
        <taxon>Lactuca</taxon>
    </lineage>
</organism>
<accession>A0A9R1V0I3</accession>
<protein>
    <submittedName>
        <fullName evidence="2">Uncharacterized protein</fullName>
    </submittedName>
</protein>
<dbReference type="EMBL" id="NBSK02000007">
    <property type="protein sequence ID" value="KAJ0196978.1"/>
    <property type="molecule type" value="Genomic_DNA"/>
</dbReference>
<evidence type="ECO:0000313" key="2">
    <source>
        <dbReference type="EMBL" id="KAJ0196978.1"/>
    </source>
</evidence>
<evidence type="ECO:0000256" key="1">
    <source>
        <dbReference type="SAM" id="MobiDB-lite"/>
    </source>
</evidence>
<proteinExistence type="predicted"/>
<name>A0A9R1V0I3_LACSA</name>
<sequence length="115" mass="13107">MISSRSSSHLRLLSNSTSPATSSDFVISNAEPPSQIHFCHYFSTVHVITAPSSSSGFLFLASLLIVQCKLLLINFNEGWQLQEIEITKLYEQYKEIVQEYITLMKTESLFMYYVS</sequence>
<feature type="region of interest" description="Disordered" evidence="1">
    <location>
        <begin position="1"/>
        <end position="21"/>
    </location>
</feature>
<comment type="caution">
    <text evidence="2">The sequence shown here is derived from an EMBL/GenBank/DDBJ whole genome shotgun (WGS) entry which is preliminary data.</text>
</comment>